<evidence type="ECO:0000313" key="3">
    <source>
        <dbReference type="EMBL" id="QRX38986.1"/>
    </source>
</evidence>
<keyword evidence="2" id="KW-0460">Magnesium</keyword>
<dbReference type="EMBL" id="MW149492">
    <property type="protein sequence ID" value="QRX38986.1"/>
    <property type="molecule type" value="mRNA"/>
</dbReference>
<dbReference type="GO" id="GO:0046872">
    <property type="term" value="F:metal ion binding"/>
    <property type="evidence" value="ECO:0007669"/>
    <property type="project" value="UniProtKB-KW"/>
</dbReference>
<accession>A0A894T901</accession>
<dbReference type="PANTHER" id="PTHR31009">
    <property type="entry name" value="S-ADENOSYL-L-METHIONINE:CARBOXYL METHYLTRANSFERASE FAMILY PROTEIN"/>
    <property type="match status" value="1"/>
</dbReference>
<gene>
    <name evidence="3" type="primary">GAMT</name>
</gene>
<dbReference type="Gene3D" id="1.10.1200.270">
    <property type="entry name" value="Methyltransferase, alpha-helical capping domain"/>
    <property type="match status" value="1"/>
</dbReference>
<organism evidence="3">
    <name type="scientific">Gnetum montanum</name>
    <dbReference type="NCBI Taxonomy" id="3381"/>
    <lineage>
        <taxon>Eukaryota</taxon>
        <taxon>Viridiplantae</taxon>
        <taxon>Streptophyta</taxon>
        <taxon>Embryophyta</taxon>
        <taxon>Tracheophyta</taxon>
        <taxon>Spermatophyta</taxon>
        <taxon>Gnetopsida</taxon>
        <taxon>Gnetidae</taxon>
        <taxon>Gnetales</taxon>
        <taxon>Gnetaceae</taxon>
        <taxon>Gnetum</taxon>
    </lineage>
</organism>
<dbReference type="InterPro" id="IPR042086">
    <property type="entry name" value="MeTrfase_capping"/>
</dbReference>
<dbReference type="Pfam" id="PF03492">
    <property type="entry name" value="Methyltransf_7"/>
    <property type="match status" value="1"/>
</dbReference>
<keyword evidence="3" id="KW-0489">Methyltransferase</keyword>
<dbReference type="GO" id="GO:0008168">
    <property type="term" value="F:methyltransferase activity"/>
    <property type="evidence" value="ECO:0007669"/>
    <property type="project" value="UniProtKB-KW"/>
</dbReference>
<name>A0A894T901_9SPER</name>
<keyword evidence="1" id="KW-0479">Metal-binding</keyword>
<sequence>MASTECCIATLCEHKAGAPWKREELELQLQMIMCMQGGDGDGSYARNSEAPASAIDICRPLLEEAINAIPLCRFVSHSCLHIADLGCATGANTLATVDLVIRCISQRFRHDTHDPPEFEASFSDLPSNDFNSLFRSLPPPHRPYFAAGVPGSFYHRLFSRGKLHVAVSLSALHWMSRVPKSVLDKRNPAWNGGRAWIDGAKPEVAAAFAKQAEEDLHEFLLCRADEMASGGLLFLLMAARPDSDHHHPGRQLGDDVSRAKHPFTTCMDLAWSDLVRDGLIEEGTRDEFNVPVYMRSMDEVRRGFDACAHLFEVQKMEYMRVPEHSQEKQDAYAGDPAAYGRSKANLVRATLRPLIESHLRSPVLCDEFFHRFETHASLSHDPSLRHRNCFYDVLVVSAIRK</sequence>
<keyword evidence="3" id="KW-0808">Transferase</keyword>
<dbReference type="GO" id="GO:0032259">
    <property type="term" value="P:methylation"/>
    <property type="evidence" value="ECO:0007669"/>
    <property type="project" value="UniProtKB-KW"/>
</dbReference>
<dbReference type="AlphaFoldDB" id="A0A894T901"/>
<proteinExistence type="evidence at transcript level"/>
<dbReference type="InterPro" id="IPR029063">
    <property type="entry name" value="SAM-dependent_MTases_sf"/>
</dbReference>
<evidence type="ECO:0000256" key="2">
    <source>
        <dbReference type="ARBA" id="ARBA00022842"/>
    </source>
</evidence>
<protein>
    <submittedName>
        <fullName evidence="3">Gibberellic acid methyltransferase</fullName>
    </submittedName>
</protein>
<reference evidence="3" key="1">
    <citation type="journal article" name="Plant Direct">
        <title>Origin and evolution of a gibberellin-deactivating enzyme GAMT.</title>
        <authorList>
            <person name="Zhang C."/>
            <person name="Chaiprasongsuk M."/>
            <person name="Chanderbali A.S."/>
            <person name="Chen X."/>
            <person name="Fu J."/>
            <person name="Soltis D.E."/>
            <person name="Chen F."/>
        </authorList>
    </citation>
    <scope>NUCLEOTIDE SEQUENCE</scope>
</reference>
<evidence type="ECO:0000256" key="1">
    <source>
        <dbReference type="ARBA" id="ARBA00022723"/>
    </source>
</evidence>
<dbReference type="InterPro" id="IPR005299">
    <property type="entry name" value="MeTrfase_7"/>
</dbReference>
<dbReference type="Gene3D" id="3.40.50.150">
    <property type="entry name" value="Vaccinia Virus protein VP39"/>
    <property type="match status" value="1"/>
</dbReference>
<dbReference type="SUPFAM" id="SSF53335">
    <property type="entry name" value="S-adenosyl-L-methionine-dependent methyltransferases"/>
    <property type="match status" value="1"/>
</dbReference>